<evidence type="ECO:0000256" key="1">
    <source>
        <dbReference type="SAM" id="MobiDB-lite"/>
    </source>
</evidence>
<sequence>MANQDEEGVVYTDHSGDYQRRDQQQQTLGLNATANEATGSGNANADSGGIQNGIGLSGPNPRHFGGIGSEESQIAQELRHRMQAMEMEVRELRKENAELRSTTRNPQSRRRTSPRRRSRTKSRSPPRRTQRPRTPPRRRRHHSSSDDRESSSGRDRNGRRRAYRRYKRTRDWTGTPPIDGHTPFSSRILRSTRSNVEPSLPLLPDWRVNGSPPCRRVASRAIPKQENCS</sequence>
<feature type="compositionally biased region" description="Basic residues" evidence="1">
    <location>
        <begin position="157"/>
        <end position="168"/>
    </location>
</feature>
<dbReference type="EMBL" id="JASCZI010272215">
    <property type="protein sequence ID" value="MED6221071.1"/>
    <property type="molecule type" value="Genomic_DNA"/>
</dbReference>
<evidence type="ECO:0000313" key="2">
    <source>
        <dbReference type="EMBL" id="MED6221071.1"/>
    </source>
</evidence>
<reference evidence="2 3" key="1">
    <citation type="journal article" date="2023" name="Plants (Basel)">
        <title>Bridging the Gap: Combining Genomics and Transcriptomics Approaches to Understand Stylosanthes scabra, an Orphan Legume from the Brazilian Caatinga.</title>
        <authorList>
            <person name="Ferreira-Neto J.R.C."/>
            <person name="da Silva M.D."/>
            <person name="Binneck E."/>
            <person name="de Melo N.F."/>
            <person name="da Silva R.H."/>
            <person name="de Melo A.L.T.M."/>
            <person name="Pandolfi V."/>
            <person name="Bustamante F.O."/>
            <person name="Brasileiro-Vidal A.C."/>
            <person name="Benko-Iseppon A.M."/>
        </authorList>
    </citation>
    <scope>NUCLEOTIDE SEQUENCE [LARGE SCALE GENOMIC DNA]</scope>
    <source>
        <tissue evidence="2">Leaves</tissue>
    </source>
</reference>
<protein>
    <submittedName>
        <fullName evidence="2">Uncharacterized protein</fullName>
    </submittedName>
</protein>
<proteinExistence type="predicted"/>
<gene>
    <name evidence="2" type="ORF">PIB30_050915</name>
</gene>
<feature type="compositionally biased region" description="Basic and acidic residues" evidence="1">
    <location>
        <begin position="143"/>
        <end position="156"/>
    </location>
</feature>
<comment type="caution">
    <text evidence="2">The sequence shown here is derived from an EMBL/GenBank/DDBJ whole genome shotgun (WGS) entry which is preliminary data.</text>
</comment>
<feature type="compositionally biased region" description="Basic and acidic residues" evidence="1">
    <location>
        <begin position="87"/>
        <end position="98"/>
    </location>
</feature>
<organism evidence="2 3">
    <name type="scientific">Stylosanthes scabra</name>
    <dbReference type="NCBI Taxonomy" id="79078"/>
    <lineage>
        <taxon>Eukaryota</taxon>
        <taxon>Viridiplantae</taxon>
        <taxon>Streptophyta</taxon>
        <taxon>Embryophyta</taxon>
        <taxon>Tracheophyta</taxon>
        <taxon>Spermatophyta</taxon>
        <taxon>Magnoliopsida</taxon>
        <taxon>eudicotyledons</taxon>
        <taxon>Gunneridae</taxon>
        <taxon>Pentapetalae</taxon>
        <taxon>rosids</taxon>
        <taxon>fabids</taxon>
        <taxon>Fabales</taxon>
        <taxon>Fabaceae</taxon>
        <taxon>Papilionoideae</taxon>
        <taxon>50 kb inversion clade</taxon>
        <taxon>dalbergioids sensu lato</taxon>
        <taxon>Dalbergieae</taxon>
        <taxon>Pterocarpus clade</taxon>
        <taxon>Stylosanthes</taxon>
    </lineage>
</organism>
<dbReference type="Proteomes" id="UP001341840">
    <property type="component" value="Unassembled WGS sequence"/>
</dbReference>
<feature type="compositionally biased region" description="Polar residues" evidence="1">
    <location>
        <begin position="183"/>
        <end position="197"/>
    </location>
</feature>
<accession>A0ABU6ZGJ2</accession>
<feature type="region of interest" description="Disordered" evidence="1">
    <location>
        <begin position="1"/>
        <end position="213"/>
    </location>
</feature>
<feature type="compositionally biased region" description="Polar residues" evidence="1">
    <location>
        <begin position="24"/>
        <end position="45"/>
    </location>
</feature>
<evidence type="ECO:0000313" key="3">
    <source>
        <dbReference type="Proteomes" id="UP001341840"/>
    </source>
</evidence>
<feature type="compositionally biased region" description="Basic and acidic residues" evidence="1">
    <location>
        <begin position="14"/>
        <end position="23"/>
    </location>
</feature>
<name>A0ABU6ZGJ2_9FABA</name>
<keyword evidence="3" id="KW-1185">Reference proteome</keyword>
<feature type="compositionally biased region" description="Basic residues" evidence="1">
    <location>
        <begin position="107"/>
        <end position="142"/>
    </location>
</feature>